<name>A0AAD8AJN2_DIPPU</name>
<dbReference type="Proteomes" id="UP001233999">
    <property type="component" value="Unassembled WGS sequence"/>
</dbReference>
<evidence type="ECO:0000313" key="2">
    <source>
        <dbReference type="Proteomes" id="UP001233999"/>
    </source>
</evidence>
<organism evidence="1 2">
    <name type="scientific">Diploptera punctata</name>
    <name type="common">Pacific beetle cockroach</name>
    <dbReference type="NCBI Taxonomy" id="6984"/>
    <lineage>
        <taxon>Eukaryota</taxon>
        <taxon>Metazoa</taxon>
        <taxon>Ecdysozoa</taxon>
        <taxon>Arthropoda</taxon>
        <taxon>Hexapoda</taxon>
        <taxon>Insecta</taxon>
        <taxon>Pterygota</taxon>
        <taxon>Neoptera</taxon>
        <taxon>Polyneoptera</taxon>
        <taxon>Dictyoptera</taxon>
        <taxon>Blattodea</taxon>
        <taxon>Blaberoidea</taxon>
        <taxon>Blaberidae</taxon>
        <taxon>Diplopterinae</taxon>
        <taxon>Diploptera</taxon>
    </lineage>
</organism>
<dbReference type="AlphaFoldDB" id="A0AAD8AJN2"/>
<feature type="non-terminal residue" evidence="1">
    <location>
        <position position="72"/>
    </location>
</feature>
<evidence type="ECO:0000313" key="1">
    <source>
        <dbReference type="EMBL" id="KAJ9600289.1"/>
    </source>
</evidence>
<sequence length="72" mass="8384">KSRHNTRKLNKARDTNENENRDVVILTPTKHSGILKCIFSPPILCDLHFLSSSQTIFHLLNRCNIYIFCQTK</sequence>
<keyword evidence="2" id="KW-1185">Reference proteome</keyword>
<protein>
    <submittedName>
        <fullName evidence="1">Uncharacterized protein</fullName>
    </submittedName>
</protein>
<reference evidence="1" key="1">
    <citation type="journal article" date="2023" name="IScience">
        <title>Live-bearing cockroach genome reveals convergent evolutionary mechanisms linked to viviparity in insects and beyond.</title>
        <authorList>
            <person name="Fouks B."/>
            <person name="Harrison M.C."/>
            <person name="Mikhailova A.A."/>
            <person name="Marchal E."/>
            <person name="English S."/>
            <person name="Carruthers M."/>
            <person name="Jennings E.C."/>
            <person name="Chiamaka E.L."/>
            <person name="Frigard R.A."/>
            <person name="Pippel M."/>
            <person name="Attardo G.M."/>
            <person name="Benoit J.B."/>
            <person name="Bornberg-Bauer E."/>
            <person name="Tobe S.S."/>
        </authorList>
    </citation>
    <scope>NUCLEOTIDE SEQUENCE</scope>
    <source>
        <strain evidence="1">Stay&amp;Tobe</strain>
    </source>
</reference>
<gene>
    <name evidence="1" type="ORF">L9F63_009414</name>
</gene>
<feature type="non-terminal residue" evidence="1">
    <location>
        <position position="1"/>
    </location>
</feature>
<comment type="caution">
    <text evidence="1">The sequence shown here is derived from an EMBL/GenBank/DDBJ whole genome shotgun (WGS) entry which is preliminary data.</text>
</comment>
<dbReference type="EMBL" id="JASPKZ010000433">
    <property type="protein sequence ID" value="KAJ9600289.1"/>
    <property type="molecule type" value="Genomic_DNA"/>
</dbReference>
<reference evidence="1" key="2">
    <citation type="submission" date="2023-05" db="EMBL/GenBank/DDBJ databases">
        <authorList>
            <person name="Fouks B."/>
        </authorList>
    </citation>
    <scope>NUCLEOTIDE SEQUENCE</scope>
    <source>
        <strain evidence="1">Stay&amp;Tobe</strain>
        <tissue evidence="1">Testes</tissue>
    </source>
</reference>
<proteinExistence type="predicted"/>
<accession>A0AAD8AJN2</accession>